<dbReference type="InterPro" id="IPR039448">
    <property type="entry name" value="Beta_helix"/>
</dbReference>
<comment type="caution">
    <text evidence="2">The sequence shown here is derived from an EMBL/GenBank/DDBJ whole genome shotgun (WGS) entry which is preliminary data.</text>
</comment>
<evidence type="ECO:0000313" key="3">
    <source>
        <dbReference type="Proteomes" id="UP001569428"/>
    </source>
</evidence>
<feature type="domain" description="Right handed beta helix" evidence="1">
    <location>
        <begin position="110"/>
        <end position="263"/>
    </location>
</feature>
<proteinExistence type="predicted"/>
<gene>
    <name evidence="2" type="ORF">ACCI49_23880</name>
</gene>
<evidence type="ECO:0000259" key="1">
    <source>
        <dbReference type="Pfam" id="PF13229"/>
    </source>
</evidence>
<dbReference type="EMBL" id="JBGMEK010000167">
    <property type="protein sequence ID" value="MFA0813912.1"/>
    <property type="molecule type" value="Genomic_DNA"/>
</dbReference>
<dbReference type="SMART" id="SM00710">
    <property type="entry name" value="PbH1"/>
    <property type="match status" value="5"/>
</dbReference>
<dbReference type="InterPro" id="IPR012334">
    <property type="entry name" value="Pectin_lyas_fold"/>
</dbReference>
<accession>A0ABV4P6A5</accession>
<dbReference type="Gene3D" id="2.160.20.10">
    <property type="entry name" value="Single-stranded right-handed beta-helix, Pectin lyase-like"/>
    <property type="match status" value="1"/>
</dbReference>
<dbReference type="SUPFAM" id="SSF51126">
    <property type="entry name" value="Pectin lyase-like"/>
    <property type="match status" value="2"/>
</dbReference>
<dbReference type="InterPro" id="IPR006626">
    <property type="entry name" value="PbH1"/>
</dbReference>
<organism evidence="2 3">
    <name type="scientific">Microbulbifer epialgicus</name>
    <dbReference type="NCBI Taxonomy" id="393907"/>
    <lineage>
        <taxon>Bacteria</taxon>
        <taxon>Pseudomonadati</taxon>
        <taxon>Pseudomonadota</taxon>
        <taxon>Gammaproteobacteria</taxon>
        <taxon>Cellvibrionales</taxon>
        <taxon>Microbulbiferaceae</taxon>
        <taxon>Microbulbifer</taxon>
    </lineage>
</organism>
<dbReference type="Proteomes" id="UP001569428">
    <property type="component" value="Unassembled WGS sequence"/>
</dbReference>
<evidence type="ECO:0000313" key="2">
    <source>
        <dbReference type="EMBL" id="MFA0813912.1"/>
    </source>
</evidence>
<reference evidence="2 3" key="1">
    <citation type="submission" date="2024-08" db="EMBL/GenBank/DDBJ databases">
        <authorList>
            <person name="Ishaq N."/>
        </authorList>
    </citation>
    <scope>NUCLEOTIDE SEQUENCE [LARGE SCALE GENOMIC DNA]</scope>
    <source>
        <strain evidence="2 3">DSM 18651</strain>
    </source>
</reference>
<dbReference type="Pfam" id="PF13229">
    <property type="entry name" value="Beta_helix"/>
    <property type="match status" value="1"/>
</dbReference>
<dbReference type="RefSeq" id="WP_371841748.1">
    <property type="nucleotide sequence ID" value="NZ_JBGMEK010000167.1"/>
</dbReference>
<name>A0ABV4P6A5_9GAMM</name>
<dbReference type="InterPro" id="IPR011050">
    <property type="entry name" value="Pectin_lyase_fold/virulence"/>
</dbReference>
<protein>
    <submittedName>
        <fullName evidence="2">Right-handed parallel beta-helix repeat-containing protein</fullName>
    </submittedName>
</protein>
<keyword evidence="3" id="KW-1185">Reference proteome</keyword>
<sequence>MKGDTLKLIACLQAVGIFISGALLSSNAIAVECGDTIYFSVTMNKNLDCELSQTNPVALTIVGPTGNLDMNGNKITCSTQTPNVTGLTAIVLQGSGGQVRNGILKNCIDGIAAEGQGYHQISNMEVINVIRNGIFLFSDSNTLKNTSVSGAAGSMDADGLEVLGNANTISQCTFLGDGDEGIEIGGQFNTLTYSYVEGFSEDGLELDGSYATISHNTFKNNGETGILINGNFSTIGQNQSTGNGQVGIDISGGSNNTISHNTVTHNGSTASSEFGGIVVTDSDSSGNLILGNIASENLQYDLIDLFDPTCSGTNIWLDNQFGTANPDCLK</sequence>